<keyword evidence="1" id="KW-0732">Signal</keyword>
<feature type="chain" id="PRO_5022211519" description="PKD domain-containing protein" evidence="1">
    <location>
        <begin position="25"/>
        <end position="1461"/>
    </location>
</feature>
<dbReference type="InterPro" id="IPR022409">
    <property type="entry name" value="PKD/Chitinase_dom"/>
</dbReference>
<dbReference type="Proteomes" id="UP000318010">
    <property type="component" value="Unassembled WGS sequence"/>
</dbReference>
<dbReference type="InterPro" id="IPR013783">
    <property type="entry name" value="Ig-like_fold"/>
</dbReference>
<proteinExistence type="predicted"/>
<evidence type="ECO:0000313" key="3">
    <source>
        <dbReference type="EMBL" id="TWR26156.1"/>
    </source>
</evidence>
<evidence type="ECO:0000256" key="1">
    <source>
        <dbReference type="SAM" id="SignalP"/>
    </source>
</evidence>
<feature type="domain" description="PKD" evidence="2">
    <location>
        <begin position="1285"/>
        <end position="1322"/>
    </location>
</feature>
<dbReference type="SUPFAM" id="SSF49299">
    <property type="entry name" value="PKD domain"/>
    <property type="match status" value="4"/>
</dbReference>
<name>A0A563U478_9SPHI</name>
<dbReference type="InterPro" id="IPR035986">
    <property type="entry name" value="PKD_dom_sf"/>
</dbReference>
<dbReference type="SMART" id="SM00089">
    <property type="entry name" value="PKD"/>
    <property type="match status" value="4"/>
</dbReference>
<dbReference type="InterPro" id="IPR045828">
    <property type="entry name" value="PKD_Bacteroidetes"/>
</dbReference>
<comment type="caution">
    <text evidence="3">The sequence shown here is derived from an EMBL/GenBank/DDBJ whole genome shotgun (WGS) entry which is preliminary data.</text>
</comment>
<feature type="signal peptide" evidence="1">
    <location>
        <begin position="1"/>
        <end position="24"/>
    </location>
</feature>
<sequence length="1461" mass="153388">MGKNFTKNLFIVFALLVSWQNLQAQTITIGAVDPGPYGQGSTIAAPITIDNTSGCINLPTNVFKLYLSDASGNFGSQVQIGSYTGFYATFVNGIIPTGTPAGAGYRVKVVSTIPAVTSTISAPFSINTSAGVIAATSSQTLGSDPEVFGTCVGSPGITPYSFINNSTAGSMVTGTFINEFDKAVEATNQSFPTNFNAKASNYTVVVKAVNGGTVGTKAYSLINNIVFRNLGGSGDNVYCLGASSVANFTVTIDAGANNGIRYNYPGMTYKVSWGDGTTSVYTYCQLVADNGVLSHTYTRSSCGNKPDNQNINVFKVDITPVNPYCSTTVTPSSAYAKILSPPTNRFSYPVAACTNTPVKFDNTSEPGMDPNSTSLQCQNQNAQYTWLVDDVAVAFNKNLNDPFIYTFTTHGVHKVTLRLQNNTGLCTAADASENICVQDAPIPNLDLPTQACLSSGSITPVNTSVVDEICNTSTTYNWVKVSGPAGVTFNAALKTPILNFTQRGVYQFRLDITTPSCGTVQGPVKTIVVNDTPIATLSPNTTICTVNSPVNFDPNAGDTKTILTGTAQPDGTTYTWTLDNGATFATGSDIHSQYPQIIFPVVGNYTITVTHQNNCGTSTSTQEITVAQGPTVTATATSPICEGNAASVTGSPGVGGIVTKIEWSTASGGTFADKNATFTSYTPSAADIAAGQVVLTYTVTTSLGGACGTVSKNVVVQIIKKATVTSLATDGICSGVNFKYTITSATATDFSWTAALTSGTATGFGATGSGNTINDLITNTSNSNATVTYTITPFTNGCPGTPFALTLIVYPQAIGGTATADQTTVCAEGNSGKVTLAGYLGNIVWQQSADGGTNWTDITPLQTSPTYNYVNLTQTTVFRARLTSGSCGIANSAPATITVTPTTPAANAGADPTGLCATTAYTLQGNDPRTFVGEWTQVSGPPVTFANAAKYNTDVTGLAAGNTYTFRWTIKGLSPCGDKSDDVVVRVNPDVTASFTVDAQACGTGPVQFTNTSTVTTGINFLWDFGDGSPTSTEVNPKHSFPIDGNGLDKQYTVSLSIIGNCINRPPVTKTITLSPETPTAGIQKQQGAGGCGVLTLTVRNLSPGTNSKYEFRLVDENNVLKESIVKTNNDKSDAVFATQTINRAATWQVFMIATNNCGVSAQSAKLEVPVSPGGLTSGMQIQGSPTSVCVGQSITLINTSTGGSSFLYTVYNADGTLATTVPKTNTSNITYTFANPGAYFFTIKATNAGCGTAPESDKVGINVYSLPKPSFTYTVDVNNKVTFVNTTPSADGVPATTFTYTWKFGDGTPDESSFKPMDHSYDYVNSPYTVTLIAKSPAGCEQQTTRQITIKFLGELFLPNAFQPASSVEELRIFKAKGQKLKEWNLQIFNNWGQLIWQTTALDGNGSPVNGWDGTWKGQPVPQGVYIWQATARFSDGSDWKGNSLNGSLPKRTGVIHLIR</sequence>
<dbReference type="RefSeq" id="WP_146271308.1">
    <property type="nucleotide sequence ID" value="NZ_VOEI01000003.1"/>
</dbReference>
<dbReference type="Pfam" id="PF19406">
    <property type="entry name" value="PKD_5"/>
    <property type="match status" value="1"/>
</dbReference>
<dbReference type="OrthoDB" id="7794186at2"/>
<dbReference type="Pfam" id="PF00801">
    <property type="entry name" value="PKD"/>
    <property type="match status" value="1"/>
</dbReference>
<protein>
    <recommendedName>
        <fullName evidence="2">PKD domain-containing protein</fullName>
    </recommendedName>
</protein>
<reference evidence="3 4" key="1">
    <citation type="submission" date="2019-07" db="EMBL/GenBank/DDBJ databases">
        <authorList>
            <person name="Kim J."/>
        </authorList>
    </citation>
    <scope>NUCLEOTIDE SEQUENCE [LARGE SCALE GENOMIC DNA]</scope>
    <source>
        <strain evidence="3 4">MJ1a</strain>
    </source>
</reference>
<organism evidence="3 4">
    <name type="scientific">Mucilaginibacter achroorhodeus</name>
    <dbReference type="NCBI Taxonomy" id="2599294"/>
    <lineage>
        <taxon>Bacteria</taxon>
        <taxon>Pseudomonadati</taxon>
        <taxon>Bacteroidota</taxon>
        <taxon>Sphingobacteriia</taxon>
        <taxon>Sphingobacteriales</taxon>
        <taxon>Sphingobacteriaceae</taxon>
        <taxon>Mucilaginibacter</taxon>
    </lineage>
</organism>
<evidence type="ECO:0000259" key="2">
    <source>
        <dbReference type="PROSITE" id="PS50093"/>
    </source>
</evidence>
<dbReference type="PROSITE" id="PS50093">
    <property type="entry name" value="PKD"/>
    <property type="match status" value="3"/>
</dbReference>
<keyword evidence="4" id="KW-1185">Reference proteome</keyword>
<dbReference type="Gene3D" id="2.60.40.10">
    <property type="entry name" value="Immunoglobulins"/>
    <property type="match status" value="6"/>
</dbReference>
<feature type="domain" description="PKD" evidence="2">
    <location>
        <begin position="1007"/>
        <end position="1046"/>
    </location>
</feature>
<dbReference type="InterPro" id="IPR000601">
    <property type="entry name" value="PKD_dom"/>
</dbReference>
<dbReference type="Pfam" id="PF13585">
    <property type="entry name" value="CHU_C"/>
    <property type="match status" value="1"/>
</dbReference>
<dbReference type="Pfam" id="PF18911">
    <property type="entry name" value="PKD_4"/>
    <property type="match status" value="1"/>
</dbReference>
<gene>
    <name evidence="3" type="ORF">FPZ42_11045</name>
</gene>
<evidence type="ECO:0000313" key="4">
    <source>
        <dbReference type="Proteomes" id="UP000318010"/>
    </source>
</evidence>
<accession>A0A563U478</accession>
<dbReference type="EMBL" id="VOEI01000003">
    <property type="protein sequence ID" value="TWR26156.1"/>
    <property type="molecule type" value="Genomic_DNA"/>
</dbReference>
<feature type="domain" description="PKD" evidence="2">
    <location>
        <begin position="564"/>
        <end position="626"/>
    </location>
</feature>